<dbReference type="KEGG" id="fbm:MQE35_03330"/>
<sequence length="168" mass="19280">MNTITSASVSITEVFCKKMSENIPSRFVSALPMVSIHRIEKSLNTYRVNITTYLPSNITPLTDSWVKELNLNSGLFLDEKKIYLSYKGVRKIDTLITKAQSEQSIFCRRFDVEYYTTEKVDDHSLYHIQFNYKLPPNSQLADAIIVINTNEDPETDRGTVTSVRTDDQ</sequence>
<dbReference type="EMBL" id="CP094358">
    <property type="protein sequence ID" value="UOB18327.1"/>
    <property type="molecule type" value="Genomic_DNA"/>
</dbReference>
<gene>
    <name evidence="1" type="ORF">MQE35_03330</name>
</gene>
<dbReference type="RefSeq" id="WP_255844467.1">
    <property type="nucleotide sequence ID" value="NZ_CP094358.1"/>
</dbReference>
<organism evidence="1 2">
    <name type="scientific">Abyssalbus ytuae</name>
    <dbReference type="NCBI Taxonomy" id="2926907"/>
    <lineage>
        <taxon>Bacteria</taxon>
        <taxon>Pseudomonadati</taxon>
        <taxon>Bacteroidota</taxon>
        <taxon>Flavobacteriia</taxon>
        <taxon>Flavobacteriales</taxon>
        <taxon>Flavobacteriaceae</taxon>
        <taxon>Abyssalbus</taxon>
    </lineage>
</organism>
<name>A0A9E7CUF5_9FLAO</name>
<keyword evidence="2" id="KW-1185">Reference proteome</keyword>
<dbReference type="AlphaFoldDB" id="A0A9E7CUF5"/>
<evidence type="ECO:0000313" key="1">
    <source>
        <dbReference type="EMBL" id="UOB18327.1"/>
    </source>
</evidence>
<evidence type="ECO:0000313" key="2">
    <source>
        <dbReference type="Proteomes" id="UP000831290"/>
    </source>
</evidence>
<accession>A0A9E7CUF5</accession>
<protein>
    <submittedName>
        <fullName evidence="1">Uncharacterized protein</fullName>
    </submittedName>
</protein>
<proteinExistence type="predicted"/>
<dbReference type="Proteomes" id="UP000831290">
    <property type="component" value="Chromosome"/>
</dbReference>
<reference evidence="1" key="1">
    <citation type="submission" date="2022-03" db="EMBL/GenBank/DDBJ databases">
        <title>Description of Abyssus ytuae gen. nov., sp. nov., a novel member of the family Flavobacteriaceae isolated from the sediment of Mariana Trench.</title>
        <authorList>
            <person name="Zhang J."/>
            <person name="Xu X."/>
        </authorList>
    </citation>
    <scope>NUCLEOTIDE SEQUENCE</scope>
    <source>
        <strain evidence="1">MT3330</strain>
    </source>
</reference>